<keyword evidence="4" id="KW-0520">NAD</keyword>
<keyword evidence="8" id="KW-1185">Reference proteome</keyword>
<evidence type="ECO:0000256" key="4">
    <source>
        <dbReference type="ARBA" id="ARBA00023027"/>
    </source>
</evidence>
<dbReference type="InterPro" id="IPR056798">
    <property type="entry name" value="ADH_Fe_C"/>
</dbReference>
<dbReference type="Pfam" id="PF25137">
    <property type="entry name" value="ADH_Fe_C"/>
    <property type="match status" value="1"/>
</dbReference>
<dbReference type="STRING" id="1121393.SAMN02745216_04824"/>
<sequence>MRTHNEQTRIVYDTTIVDFLRELSPKRVCLTSDPFMIKLGALAPVEDYLKEQGVPYKIFSDVKPNPDDSLVQEGLVHIFNAKPDLIVAIGGGSAIDLAKAIMYFCLEIKKEFISGENLKKPYFAAVPTTSGTGSEVTNYTVITDAETGAKRVIQSNLMQPDAAVLDVSLTLTAPAHVTADSGFDALTHAMEAYTSLLATPFSDAYALKAFELIFANLVQAFESADSRCAKENMQIAASLAGLAFNHSGLGINHSIAHSLGAIFHIPHGRANALVLPSVMAFNLKNQGVTRRYAHLAGMLGLGFDDPQRSAAALIAAVEAFKLRLGLPSCLQDLGVAREQVEQAMPRIVENAFNDYCTPSHPFSVTRDDVAAIVKELF</sequence>
<dbReference type="RefSeq" id="WP_073478829.1">
    <property type="nucleotide sequence ID" value="NZ_FQZU01000053.1"/>
</dbReference>
<gene>
    <name evidence="7" type="ORF">SAMN02745216_04824</name>
</gene>
<dbReference type="PROSITE" id="PS00913">
    <property type="entry name" value="ADH_IRON_1"/>
    <property type="match status" value="1"/>
</dbReference>
<dbReference type="FunFam" id="3.40.50.1970:FF:000003">
    <property type="entry name" value="Alcohol dehydrogenase, iron-containing"/>
    <property type="match status" value="1"/>
</dbReference>
<dbReference type="Gene3D" id="1.20.1090.10">
    <property type="entry name" value="Dehydroquinate synthase-like - alpha domain"/>
    <property type="match status" value="1"/>
</dbReference>
<accession>A0A1M6YSF1</accession>
<dbReference type="GO" id="GO:0046872">
    <property type="term" value="F:metal ion binding"/>
    <property type="evidence" value="ECO:0007669"/>
    <property type="project" value="InterPro"/>
</dbReference>
<keyword evidence="3" id="KW-0560">Oxidoreductase</keyword>
<evidence type="ECO:0000256" key="3">
    <source>
        <dbReference type="ARBA" id="ARBA00023002"/>
    </source>
</evidence>
<proteinExistence type="inferred from homology"/>
<dbReference type="InterPro" id="IPR018211">
    <property type="entry name" value="ADH_Fe_CS"/>
</dbReference>
<dbReference type="InterPro" id="IPR039697">
    <property type="entry name" value="Alcohol_dehydrogenase_Fe"/>
</dbReference>
<dbReference type="EMBL" id="FQZU01000053">
    <property type="protein sequence ID" value="SHL21251.1"/>
    <property type="molecule type" value="Genomic_DNA"/>
</dbReference>
<evidence type="ECO:0000313" key="8">
    <source>
        <dbReference type="Proteomes" id="UP000183994"/>
    </source>
</evidence>
<dbReference type="PANTHER" id="PTHR11496">
    <property type="entry name" value="ALCOHOL DEHYDROGENASE"/>
    <property type="match status" value="1"/>
</dbReference>
<dbReference type="InterPro" id="IPR001670">
    <property type="entry name" value="ADH_Fe/GldA"/>
</dbReference>
<dbReference type="PANTHER" id="PTHR11496:SF102">
    <property type="entry name" value="ALCOHOL DEHYDROGENASE 4"/>
    <property type="match status" value="1"/>
</dbReference>
<dbReference type="SUPFAM" id="SSF56796">
    <property type="entry name" value="Dehydroquinate synthase-like"/>
    <property type="match status" value="1"/>
</dbReference>
<feature type="domain" description="Fe-containing alcohol dehydrogenase-like C-terminal" evidence="6">
    <location>
        <begin position="178"/>
        <end position="376"/>
    </location>
</feature>
<comment type="similarity">
    <text evidence="2">Belongs to the iron-containing alcohol dehydrogenase family.</text>
</comment>
<comment type="cofactor">
    <cofactor evidence="1">
        <name>Fe cation</name>
        <dbReference type="ChEBI" id="CHEBI:24875"/>
    </cofactor>
</comment>
<dbReference type="GO" id="GO:0004022">
    <property type="term" value="F:alcohol dehydrogenase (NAD+) activity"/>
    <property type="evidence" value="ECO:0007669"/>
    <property type="project" value="TreeGrafter"/>
</dbReference>
<dbReference type="FunFam" id="1.20.1090.10:FF:000001">
    <property type="entry name" value="Aldehyde-alcohol dehydrogenase"/>
    <property type="match status" value="1"/>
</dbReference>
<evidence type="ECO:0000313" key="7">
    <source>
        <dbReference type="EMBL" id="SHL21251.1"/>
    </source>
</evidence>
<evidence type="ECO:0000259" key="6">
    <source>
        <dbReference type="Pfam" id="PF25137"/>
    </source>
</evidence>
<dbReference type="Pfam" id="PF00465">
    <property type="entry name" value="Fe-ADH"/>
    <property type="match status" value="1"/>
</dbReference>
<name>A0A1M6YSF1_9BACT</name>
<feature type="domain" description="Alcohol dehydrogenase iron-type/glycerol dehydrogenase GldA" evidence="5">
    <location>
        <begin position="17"/>
        <end position="166"/>
    </location>
</feature>
<evidence type="ECO:0000256" key="2">
    <source>
        <dbReference type="ARBA" id="ARBA00007358"/>
    </source>
</evidence>
<reference evidence="8" key="1">
    <citation type="submission" date="2016-11" db="EMBL/GenBank/DDBJ databases">
        <authorList>
            <person name="Varghese N."/>
            <person name="Submissions S."/>
        </authorList>
    </citation>
    <scope>NUCLEOTIDE SEQUENCE [LARGE SCALE GENOMIC DNA]</scope>
    <source>
        <strain evidence="8">DSM 16219</strain>
    </source>
</reference>
<dbReference type="Proteomes" id="UP000183994">
    <property type="component" value="Unassembled WGS sequence"/>
</dbReference>
<organism evidence="7 8">
    <name type="scientific">Desulfatibacillum alkenivorans DSM 16219</name>
    <dbReference type="NCBI Taxonomy" id="1121393"/>
    <lineage>
        <taxon>Bacteria</taxon>
        <taxon>Pseudomonadati</taxon>
        <taxon>Thermodesulfobacteriota</taxon>
        <taxon>Desulfobacteria</taxon>
        <taxon>Desulfobacterales</taxon>
        <taxon>Desulfatibacillaceae</taxon>
        <taxon>Desulfatibacillum</taxon>
    </lineage>
</organism>
<dbReference type="AlphaFoldDB" id="A0A1M6YSF1"/>
<protein>
    <submittedName>
        <fullName evidence="7">Alcohol dehydrogenase, class IV</fullName>
    </submittedName>
</protein>
<evidence type="ECO:0000259" key="5">
    <source>
        <dbReference type="Pfam" id="PF00465"/>
    </source>
</evidence>
<evidence type="ECO:0000256" key="1">
    <source>
        <dbReference type="ARBA" id="ARBA00001962"/>
    </source>
</evidence>
<dbReference type="Gene3D" id="3.40.50.1970">
    <property type="match status" value="1"/>
</dbReference>